<gene>
    <name evidence="1" type="ORF">BGP82_25900</name>
</gene>
<reference evidence="1 2" key="2">
    <citation type="submission" date="2018-03" db="EMBL/GenBank/DDBJ databases">
        <title>Draft genome of Pseudomonas putida strain KH-18-2.</title>
        <authorList>
            <person name="Yoshizawa S."/>
            <person name="Khan N.H."/>
            <person name="Nishimura M."/>
            <person name="Chiura H.X."/>
            <person name="Ogura Y."/>
            <person name="Hayashi T."/>
            <person name="Kogure K."/>
        </authorList>
    </citation>
    <scope>NUCLEOTIDE SEQUENCE [LARGE SCALE GENOMIC DNA]</scope>
    <source>
        <strain evidence="1 2">KH-18-2</strain>
    </source>
</reference>
<sequence>MIDIAKAALVDVEQRSSARLQRLFAVFRCETVNDMVHAFYREDDFAEGDPEEFLQHLPDSVSREQVATALWSHANRQLVRLLVADPERIELVSGRDKDMVLRVLDQLSLMPESLSADAIPHFFMGNPIWSAPCINTGNEYLLPIPHLVLSHIHGGMRALLDDLAPTVKMKMARTRAEYLEAQVCALLRKALPTARLQAGVKWAIGADRCQQSSDDDGSGLTCQRAGRVISSW</sequence>
<dbReference type="RefSeq" id="WP_021784659.1">
    <property type="nucleotide sequence ID" value="NZ_CP143524.1"/>
</dbReference>
<reference evidence="1 2" key="1">
    <citation type="submission" date="2016-08" db="EMBL/GenBank/DDBJ databases">
        <authorList>
            <person name="Seilhamer J.J."/>
        </authorList>
    </citation>
    <scope>NUCLEOTIDE SEQUENCE [LARGE SCALE GENOMIC DNA]</scope>
    <source>
        <strain evidence="1 2">KH-18-2</strain>
    </source>
</reference>
<name>A0A1X1AFW3_PSEPU</name>
<protein>
    <submittedName>
        <fullName evidence="1">Uncharacterized protein</fullName>
    </submittedName>
</protein>
<accession>A0A1X1AFW3</accession>
<comment type="caution">
    <text evidence="1">The sequence shown here is derived from an EMBL/GenBank/DDBJ whole genome shotgun (WGS) entry which is preliminary data.</text>
</comment>
<proteinExistence type="predicted"/>
<evidence type="ECO:0000313" key="1">
    <source>
        <dbReference type="EMBL" id="POG00887.1"/>
    </source>
</evidence>
<evidence type="ECO:0000313" key="2">
    <source>
        <dbReference type="Proteomes" id="UP000237378"/>
    </source>
</evidence>
<dbReference type="Proteomes" id="UP000237378">
    <property type="component" value="Unassembled WGS sequence"/>
</dbReference>
<dbReference type="AlphaFoldDB" id="A0A1X1AFW3"/>
<organism evidence="1 2">
    <name type="scientific">Pseudomonas putida</name>
    <name type="common">Arthrobacter siderocapsulatus</name>
    <dbReference type="NCBI Taxonomy" id="303"/>
    <lineage>
        <taxon>Bacteria</taxon>
        <taxon>Pseudomonadati</taxon>
        <taxon>Pseudomonadota</taxon>
        <taxon>Gammaproteobacteria</taxon>
        <taxon>Pseudomonadales</taxon>
        <taxon>Pseudomonadaceae</taxon>
        <taxon>Pseudomonas</taxon>
    </lineage>
</organism>
<dbReference type="EMBL" id="MING01000086">
    <property type="protein sequence ID" value="POG00887.1"/>
    <property type="molecule type" value="Genomic_DNA"/>
</dbReference>